<feature type="transmembrane region" description="Helical" evidence="1">
    <location>
        <begin position="141"/>
        <end position="163"/>
    </location>
</feature>
<sequence length="261" mass="29813">MKKLFKILKSYWIINCSGSNELFFVFNIIFIFISIANCYILKLSINDYINSNNIIFNGSLCFLLIAIVLPFSLSQNLYRDYSHKNKTHRRNFSNVLIQVPIKKIDILNTNFFILLVSSLCGLIITLFLLIINIFVAPTDMISAYAGFFVLIFISAFLLFSLSTGLDSIASEKYKFIKFLPAFFPILVMYLGIYNLTMHFPQPNTKVTPENMYNALGPLFSPFFKACRYFGGVQGLLLIILSVFTGYYLCCKLPLKISEKVG</sequence>
<dbReference type="OrthoDB" id="9935311at2"/>
<feature type="transmembrane region" description="Helical" evidence="1">
    <location>
        <begin position="21"/>
        <end position="42"/>
    </location>
</feature>
<evidence type="ECO:0000256" key="1">
    <source>
        <dbReference type="SAM" id="Phobius"/>
    </source>
</evidence>
<accession>A0A1M5QFC5</accession>
<organism evidence="2 3">
    <name type="scientific">Clostridium grantii DSM 8605</name>
    <dbReference type="NCBI Taxonomy" id="1121316"/>
    <lineage>
        <taxon>Bacteria</taxon>
        <taxon>Bacillati</taxon>
        <taxon>Bacillota</taxon>
        <taxon>Clostridia</taxon>
        <taxon>Eubacteriales</taxon>
        <taxon>Clostridiaceae</taxon>
        <taxon>Clostridium</taxon>
    </lineage>
</organism>
<dbReference type="RefSeq" id="WP_073335823.1">
    <property type="nucleotide sequence ID" value="NZ_FQXM01000002.1"/>
</dbReference>
<dbReference type="AlphaFoldDB" id="A0A1M5QFC5"/>
<protein>
    <recommendedName>
        <fullName evidence="4">ABC-2 family transporter protein</fullName>
    </recommendedName>
</protein>
<evidence type="ECO:0008006" key="4">
    <source>
        <dbReference type="Google" id="ProtNLM"/>
    </source>
</evidence>
<evidence type="ECO:0000313" key="3">
    <source>
        <dbReference type="Proteomes" id="UP000184447"/>
    </source>
</evidence>
<name>A0A1M5QFC5_9CLOT</name>
<keyword evidence="3" id="KW-1185">Reference proteome</keyword>
<evidence type="ECO:0000313" key="2">
    <source>
        <dbReference type="EMBL" id="SHH12895.1"/>
    </source>
</evidence>
<dbReference type="STRING" id="1121316.SAMN02745207_00065"/>
<proteinExistence type="predicted"/>
<feature type="transmembrane region" description="Helical" evidence="1">
    <location>
        <begin position="54"/>
        <end position="73"/>
    </location>
</feature>
<keyword evidence="1" id="KW-0812">Transmembrane</keyword>
<dbReference type="Proteomes" id="UP000184447">
    <property type="component" value="Unassembled WGS sequence"/>
</dbReference>
<keyword evidence="1" id="KW-1133">Transmembrane helix</keyword>
<feature type="transmembrane region" description="Helical" evidence="1">
    <location>
        <begin position="111"/>
        <end position="135"/>
    </location>
</feature>
<dbReference type="EMBL" id="FQXM01000002">
    <property type="protein sequence ID" value="SHH12895.1"/>
    <property type="molecule type" value="Genomic_DNA"/>
</dbReference>
<gene>
    <name evidence="2" type="ORF">SAMN02745207_00065</name>
</gene>
<feature type="transmembrane region" description="Helical" evidence="1">
    <location>
        <begin position="175"/>
        <end position="195"/>
    </location>
</feature>
<reference evidence="2 3" key="1">
    <citation type="submission" date="2016-11" db="EMBL/GenBank/DDBJ databases">
        <authorList>
            <person name="Jaros S."/>
            <person name="Januszkiewicz K."/>
            <person name="Wedrychowicz H."/>
        </authorList>
    </citation>
    <scope>NUCLEOTIDE SEQUENCE [LARGE SCALE GENOMIC DNA]</scope>
    <source>
        <strain evidence="2 3">DSM 8605</strain>
    </source>
</reference>
<feature type="transmembrane region" description="Helical" evidence="1">
    <location>
        <begin position="228"/>
        <end position="249"/>
    </location>
</feature>
<keyword evidence="1" id="KW-0472">Membrane</keyword>